<evidence type="ECO:0000313" key="7">
    <source>
        <dbReference type="EMBL" id="GIM93617.1"/>
    </source>
</evidence>
<dbReference type="InterPro" id="IPR014284">
    <property type="entry name" value="RNA_pol_sigma-70_dom"/>
</dbReference>
<dbReference type="PANTHER" id="PTHR30385">
    <property type="entry name" value="SIGMA FACTOR F FLAGELLAR"/>
    <property type="match status" value="1"/>
</dbReference>
<evidence type="ECO:0000256" key="3">
    <source>
        <dbReference type="ARBA" id="ARBA00023125"/>
    </source>
</evidence>
<dbReference type="AlphaFoldDB" id="A0A919W2I0"/>
<dbReference type="InterPro" id="IPR013324">
    <property type="entry name" value="RNA_pol_sigma_r3/r4-like"/>
</dbReference>
<evidence type="ECO:0000256" key="4">
    <source>
        <dbReference type="ARBA" id="ARBA00023163"/>
    </source>
</evidence>
<dbReference type="InterPro" id="IPR007630">
    <property type="entry name" value="RNA_pol_sigma70_r4"/>
</dbReference>
<organism evidence="7 8">
    <name type="scientific">Paractinoplanes toevensis</name>
    <dbReference type="NCBI Taxonomy" id="571911"/>
    <lineage>
        <taxon>Bacteria</taxon>
        <taxon>Bacillati</taxon>
        <taxon>Actinomycetota</taxon>
        <taxon>Actinomycetes</taxon>
        <taxon>Micromonosporales</taxon>
        <taxon>Micromonosporaceae</taxon>
        <taxon>Paractinoplanes</taxon>
    </lineage>
</organism>
<feature type="domain" description="RNA polymerase sigma-70 region 4" evidence="6">
    <location>
        <begin position="142"/>
        <end position="191"/>
    </location>
</feature>
<dbReference type="PANTHER" id="PTHR30385:SF4">
    <property type="entry name" value="RNA POLYMERASE SIGMA-E FACTOR"/>
    <property type="match status" value="1"/>
</dbReference>
<sequence length="200" mass="22319">MTPSDTQPHTYSRSTEADRYASDLVLALAELPTDHPDRPAVRLRAIEAWLPMAHRLTRRYAGRGRGRIDPDPQPVADRRRHRRPPRRLREAVLEGLEGGHAYRAVSLSTPMGDTPGFELSDLLGSDDSGYELAELRVTMPTAMAHLTEREQRIIALRFYGNQTQAQIAAQIGVSQMQISRLLTGALAKLREHLAPDLTPS</sequence>
<evidence type="ECO:0000259" key="6">
    <source>
        <dbReference type="Pfam" id="PF04545"/>
    </source>
</evidence>
<keyword evidence="3" id="KW-0238">DNA-binding</keyword>
<accession>A0A919W2I0</accession>
<dbReference type="GO" id="GO:0003677">
    <property type="term" value="F:DNA binding"/>
    <property type="evidence" value="ECO:0007669"/>
    <property type="project" value="UniProtKB-KW"/>
</dbReference>
<dbReference type="NCBIfam" id="TIGR02937">
    <property type="entry name" value="sigma70-ECF"/>
    <property type="match status" value="1"/>
</dbReference>
<dbReference type="Pfam" id="PF04545">
    <property type="entry name" value="Sigma70_r4"/>
    <property type="match status" value="1"/>
</dbReference>
<dbReference type="InterPro" id="IPR000943">
    <property type="entry name" value="RNA_pol_sigma70"/>
</dbReference>
<keyword evidence="2" id="KW-0731">Sigma factor</keyword>
<keyword evidence="4" id="KW-0804">Transcription</keyword>
<dbReference type="SUPFAM" id="SSF88659">
    <property type="entry name" value="Sigma3 and sigma4 domains of RNA polymerase sigma factors"/>
    <property type="match status" value="1"/>
</dbReference>
<dbReference type="Proteomes" id="UP000677082">
    <property type="component" value="Unassembled WGS sequence"/>
</dbReference>
<dbReference type="Gene3D" id="1.20.140.160">
    <property type="match status" value="1"/>
</dbReference>
<evidence type="ECO:0000256" key="1">
    <source>
        <dbReference type="ARBA" id="ARBA00023015"/>
    </source>
</evidence>
<proteinExistence type="predicted"/>
<keyword evidence="1" id="KW-0805">Transcription regulation</keyword>
<dbReference type="EMBL" id="BOQN01000068">
    <property type="protein sequence ID" value="GIM93617.1"/>
    <property type="molecule type" value="Genomic_DNA"/>
</dbReference>
<protein>
    <recommendedName>
        <fullName evidence="6">RNA polymerase sigma-70 region 4 domain-containing protein</fullName>
    </recommendedName>
</protein>
<reference evidence="7 8" key="1">
    <citation type="submission" date="2021-03" db="EMBL/GenBank/DDBJ databases">
        <title>Whole genome shotgun sequence of Actinoplanes toevensis NBRC 105298.</title>
        <authorList>
            <person name="Komaki H."/>
            <person name="Tamura T."/>
        </authorList>
    </citation>
    <scope>NUCLEOTIDE SEQUENCE [LARGE SCALE GENOMIC DNA]</scope>
    <source>
        <strain evidence="7 8">NBRC 105298</strain>
    </source>
</reference>
<comment type="caution">
    <text evidence="7">The sequence shown here is derived from an EMBL/GenBank/DDBJ whole genome shotgun (WGS) entry which is preliminary data.</text>
</comment>
<name>A0A919W2I0_9ACTN</name>
<dbReference type="CDD" id="cd06171">
    <property type="entry name" value="Sigma70_r4"/>
    <property type="match status" value="1"/>
</dbReference>
<feature type="region of interest" description="Disordered" evidence="5">
    <location>
        <begin position="61"/>
        <end position="85"/>
    </location>
</feature>
<keyword evidence="8" id="KW-1185">Reference proteome</keyword>
<dbReference type="GO" id="GO:0006352">
    <property type="term" value="P:DNA-templated transcription initiation"/>
    <property type="evidence" value="ECO:0007669"/>
    <property type="project" value="InterPro"/>
</dbReference>
<gene>
    <name evidence="7" type="ORF">Ato02nite_054100</name>
</gene>
<dbReference type="GO" id="GO:0016987">
    <property type="term" value="F:sigma factor activity"/>
    <property type="evidence" value="ECO:0007669"/>
    <property type="project" value="UniProtKB-KW"/>
</dbReference>
<evidence type="ECO:0000313" key="8">
    <source>
        <dbReference type="Proteomes" id="UP000677082"/>
    </source>
</evidence>
<dbReference type="PRINTS" id="PR00046">
    <property type="entry name" value="SIGMA70FCT"/>
</dbReference>
<evidence type="ECO:0000256" key="2">
    <source>
        <dbReference type="ARBA" id="ARBA00023082"/>
    </source>
</evidence>
<evidence type="ECO:0000256" key="5">
    <source>
        <dbReference type="SAM" id="MobiDB-lite"/>
    </source>
</evidence>